<dbReference type="SUPFAM" id="SSF53613">
    <property type="entry name" value="Ribokinase-like"/>
    <property type="match status" value="1"/>
</dbReference>
<comment type="pathway">
    <text evidence="1">Cofactor biosynthesis; thiamine diphosphate biosynthesis.</text>
</comment>
<keyword evidence="4" id="KW-0808">Transferase</keyword>
<reference evidence="4 5" key="1">
    <citation type="submission" date="2021-01" db="EMBL/GenBank/DDBJ databases">
        <authorList>
            <person name="Ruan W."/>
            <person name="Khan S.A."/>
            <person name="Jeon C.O."/>
        </authorList>
    </citation>
    <scope>NUCLEOTIDE SEQUENCE [LARGE SCALE GENOMIC DNA]</scope>
    <source>
        <strain evidence="4 5">R798</strain>
    </source>
</reference>
<protein>
    <recommendedName>
        <fullName evidence="2">hydroxymethylpyrimidine kinase</fullName>
        <ecNumber evidence="2">2.7.1.49</ecNumber>
    </recommendedName>
</protein>
<dbReference type="InterPro" id="IPR013749">
    <property type="entry name" value="PM/HMP-P_kinase-1"/>
</dbReference>
<dbReference type="Proteomes" id="UP000809349">
    <property type="component" value="Unassembled WGS sequence"/>
</dbReference>
<feature type="domain" description="Pyridoxamine kinase/Phosphomethylpyrimidine kinase" evidence="3">
    <location>
        <begin position="12"/>
        <end position="151"/>
    </location>
</feature>
<dbReference type="Gene3D" id="3.40.1190.20">
    <property type="match status" value="1"/>
</dbReference>
<keyword evidence="5" id="KW-1185">Reference proteome</keyword>
<evidence type="ECO:0000259" key="3">
    <source>
        <dbReference type="Pfam" id="PF08543"/>
    </source>
</evidence>
<dbReference type="PANTHER" id="PTHR20858">
    <property type="entry name" value="PHOSPHOMETHYLPYRIMIDINE KINASE"/>
    <property type="match status" value="1"/>
</dbReference>
<evidence type="ECO:0000313" key="4">
    <source>
        <dbReference type="EMBL" id="MBZ2208917.1"/>
    </source>
</evidence>
<reference evidence="4 5" key="2">
    <citation type="submission" date="2021-08" db="EMBL/GenBank/DDBJ databases">
        <title>Massilia sp. R798.</title>
        <authorList>
            <person name="Baek J.H."/>
            <person name="Jung H.S."/>
            <person name="Kim K.R."/>
            <person name="Jeon C.O."/>
        </authorList>
    </citation>
    <scope>NUCLEOTIDE SEQUENCE [LARGE SCALE GENOMIC DNA]</scope>
    <source>
        <strain evidence="4 5">R798</strain>
    </source>
</reference>
<feature type="domain" description="Pyridoxamine kinase/Phosphomethylpyrimidine kinase" evidence="3">
    <location>
        <begin position="155"/>
        <end position="236"/>
    </location>
</feature>
<accession>A0ABS7SSJ9</accession>
<evidence type="ECO:0000313" key="5">
    <source>
        <dbReference type="Proteomes" id="UP000809349"/>
    </source>
</evidence>
<dbReference type="PANTHER" id="PTHR20858:SF17">
    <property type="entry name" value="HYDROXYMETHYLPYRIMIDINE_PHOSPHOMETHYLPYRIMIDINE KINASE THI20-RELATED"/>
    <property type="match status" value="1"/>
</dbReference>
<dbReference type="EC" id="2.7.1.49" evidence="2"/>
<dbReference type="InterPro" id="IPR004399">
    <property type="entry name" value="HMP/HMP-P_kinase_dom"/>
</dbReference>
<proteinExistence type="predicted"/>
<name>A0ABS7SSJ9_9BURK</name>
<evidence type="ECO:0000256" key="1">
    <source>
        <dbReference type="ARBA" id="ARBA00004948"/>
    </source>
</evidence>
<dbReference type="EMBL" id="JAFBIL020000006">
    <property type="protein sequence ID" value="MBZ2208917.1"/>
    <property type="molecule type" value="Genomic_DNA"/>
</dbReference>
<sequence length="246" mass="25424">MRPAVLVFSGLDPSGGAGIAADIQAIAAQGAHALPIVTALTVQDHNRVFEVEPVDACLLRRQARVLAASCDIKVVKVGIPGNRANAEAIAAVILRLREDMPDLPLVLDPVLASGHGDLLARGDPLQVIAPLLALATVVVPNLPEARALAGARFPHLLVTGGHGGGPTVINRWQGEGESRDWAWPRLAGSFHGSGCTLAAAIAGRLALGEPVAQALQRAQAYCHGALAASFALGPGQRIPNRSAHFI</sequence>
<comment type="caution">
    <text evidence="4">The sequence shown here is derived from an EMBL/GenBank/DDBJ whole genome shotgun (WGS) entry which is preliminary data.</text>
</comment>
<dbReference type="Pfam" id="PF08543">
    <property type="entry name" value="Phos_pyr_kin"/>
    <property type="match status" value="2"/>
</dbReference>
<keyword evidence="4" id="KW-0418">Kinase</keyword>
<evidence type="ECO:0000256" key="2">
    <source>
        <dbReference type="ARBA" id="ARBA00012135"/>
    </source>
</evidence>
<dbReference type="CDD" id="cd01169">
    <property type="entry name" value="HMPP_kinase"/>
    <property type="match status" value="1"/>
</dbReference>
<dbReference type="RefSeq" id="WP_223469478.1">
    <property type="nucleotide sequence ID" value="NZ_JAFBIL020000006.1"/>
</dbReference>
<dbReference type="GO" id="GO:0016301">
    <property type="term" value="F:kinase activity"/>
    <property type="evidence" value="ECO:0007669"/>
    <property type="project" value="UniProtKB-KW"/>
</dbReference>
<gene>
    <name evidence="4" type="ORF">I4X03_016740</name>
</gene>
<dbReference type="InterPro" id="IPR029056">
    <property type="entry name" value="Ribokinase-like"/>
</dbReference>
<organism evidence="4 5">
    <name type="scientific">Massilia soli</name>
    <dbReference type="NCBI Taxonomy" id="2792854"/>
    <lineage>
        <taxon>Bacteria</taxon>
        <taxon>Pseudomonadati</taxon>
        <taxon>Pseudomonadota</taxon>
        <taxon>Betaproteobacteria</taxon>
        <taxon>Burkholderiales</taxon>
        <taxon>Oxalobacteraceae</taxon>
        <taxon>Telluria group</taxon>
        <taxon>Massilia</taxon>
    </lineage>
</organism>